<dbReference type="EMBL" id="CP032382">
    <property type="protein sequence ID" value="AYB29196.1"/>
    <property type="molecule type" value="Genomic_DNA"/>
</dbReference>
<evidence type="ECO:0000313" key="2">
    <source>
        <dbReference type="EMBL" id="AYB29196.1"/>
    </source>
</evidence>
<feature type="chain" id="PRO_5017462074" description="DUF4412 domain-containing protein" evidence="1">
    <location>
        <begin position="20"/>
        <end position="238"/>
    </location>
</feature>
<keyword evidence="3" id="KW-1185">Reference proteome</keyword>
<feature type="signal peptide" evidence="1">
    <location>
        <begin position="1"/>
        <end position="19"/>
    </location>
</feature>
<reference evidence="3" key="1">
    <citation type="submission" date="2018-09" db="EMBL/GenBank/DDBJ databases">
        <title>Chryseolinea sp. KIS68-18 isolated from soil.</title>
        <authorList>
            <person name="Weon H.-Y."/>
            <person name="Kwon S.-W."/>
            <person name="Lee S.A."/>
        </authorList>
    </citation>
    <scope>NUCLEOTIDE SEQUENCE [LARGE SCALE GENOMIC DNA]</scope>
    <source>
        <strain evidence="3">KIS68-18</strain>
    </source>
</reference>
<gene>
    <name evidence="2" type="ORF">D4L85_00735</name>
</gene>
<accession>A0A385SFM9</accession>
<dbReference type="OrthoDB" id="9880519at2"/>
<organism evidence="2 3">
    <name type="scientific">Chryseolinea soli</name>
    <dbReference type="NCBI Taxonomy" id="2321403"/>
    <lineage>
        <taxon>Bacteria</taxon>
        <taxon>Pseudomonadati</taxon>
        <taxon>Bacteroidota</taxon>
        <taxon>Cytophagia</taxon>
        <taxon>Cytophagales</taxon>
        <taxon>Fulvivirgaceae</taxon>
        <taxon>Chryseolinea</taxon>
    </lineage>
</organism>
<sequence length="238" mass="27345">MKRIVVLIPFLFWVASVVAQDCEALFQEAYASLKKASLQPTHGLMMKYEVNVLAVTGEQYTDVINLQMKGGRFKITSGDFTLYQDDKTMVVIQPKAETIFVTKPSGMDKNKLQEMMALQDSLARYMTIKKCSNVSDSRIADGKPCRKMDFMLPANIEKRMGVSAVTYWIEESTRIMRKVQIIYKKRSEQPLARVDFDFREMVVDYKSQPFDGTALSKVMKGKSNPKPEYARYKIIDKR</sequence>
<dbReference type="Gene3D" id="2.50.20.10">
    <property type="entry name" value="Lipoprotein localisation LolA/LolB/LppX"/>
    <property type="match status" value="1"/>
</dbReference>
<evidence type="ECO:0000256" key="1">
    <source>
        <dbReference type="SAM" id="SignalP"/>
    </source>
</evidence>
<keyword evidence="1" id="KW-0732">Signal</keyword>
<evidence type="ECO:0008006" key="4">
    <source>
        <dbReference type="Google" id="ProtNLM"/>
    </source>
</evidence>
<dbReference type="Proteomes" id="UP000266183">
    <property type="component" value="Chromosome"/>
</dbReference>
<protein>
    <recommendedName>
        <fullName evidence="4">DUF4412 domain-containing protein</fullName>
    </recommendedName>
</protein>
<evidence type="ECO:0000313" key="3">
    <source>
        <dbReference type="Proteomes" id="UP000266183"/>
    </source>
</evidence>
<name>A0A385SFM9_9BACT</name>
<dbReference type="RefSeq" id="WP_119752519.1">
    <property type="nucleotide sequence ID" value="NZ_CP032382.1"/>
</dbReference>
<proteinExistence type="predicted"/>
<dbReference type="AlphaFoldDB" id="A0A385SFM9"/>
<dbReference type="KEGG" id="chk:D4L85_00735"/>